<dbReference type="RefSeq" id="WP_142537285.1">
    <property type="nucleotide sequence ID" value="NZ_BMIE01000002.1"/>
</dbReference>
<reference evidence="1 2" key="1">
    <citation type="submission" date="2019-05" db="EMBL/GenBank/DDBJ databases">
        <title>Psychrobacillus vulpis sp. nov., a new species isolated from feces of a red fox that inhabits in The Tablas de Daimiel Natural Park, Albacete, Spain.</title>
        <authorList>
            <person name="Rodriguez M."/>
            <person name="Reina J.C."/>
            <person name="Bejar V."/>
            <person name="Llamas I."/>
        </authorList>
    </citation>
    <scope>NUCLEOTIDE SEQUENCE [LARGE SCALE GENOMIC DNA]</scope>
    <source>
        <strain evidence="1 2">NEAU-3TGS17</strain>
    </source>
</reference>
<protein>
    <submittedName>
        <fullName evidence="1">Uncharacterized protein</fullName>
    </submittedName>
</protein>
<dbReference type="Proteomes" id="UP000317316">
    <property type="component" value="Unassembled WGS sequence"/>
</dbReference>
<sequence length="101" mass="11008">MLSRFIKVLLLVVMVLGISAYKLDAAHAASVMWGKTELKLGQIGKVTILADTVLSKLESDGTLSTVRGMKKGEEYRVYSFKSNHDGLYGVGGGNFVQKSKR</sequence>
<gene>
    <name evidence="1" type="ORF">FG382_02505</name>
</gene>
<keyword evidence="2" id="KW-1185">Reference proteome</keyword>
<name>A0A544THX4_9BACI</name>
<organism evidence="1 2">
    <name type="scientific">Psychrobacillus lasiicapitis</name>
    <dbReference type="NCBI Taxonomy" id="1636719"/>
    <lineage>
        <taxon>Bacteria</taxon>
        <taxon>Bacillati</taxon>
        <taxon>Bacillota</taxon>
        <taxon>Bacilli</taxon>
        <taxon>Bacillales</taxon>
        <taxon>Bacillaceae</taxon>
        <taxon>Psychrobacillus</taxon>
    </lineage>
</organism>
<dbReference type="AlphaFoldDB" id="A0A544THX4"/>
<accession>A0A544THX4</accession>
<evidence type="ECO:0000313" key="2">
    <source>
        <dbReference type="Proteomes" id="UP000317316"/>
    </source>
</evidence>
<dbReference type="OrthoDB" id="2453732at2"/>
<comment type="caution">
    <text evidence="1">The sequence shown here is derived from an EMBL/GenBank/DDBJ whole genome shotgun (WGS) entry which is preliminary data.</text>
</comment>
<dbReference type="EMBL" id="VDGH01000001">
    <property type="protein sequence ID" value="TQR17043.1"/>
    <property type="molecule type" value="Genomic_DNA"/>
</dbReference>
<evidence type="ECO:0000313" key="1">
    <source>
        <dbReference type="EMBL" id="TQR17043.1"/>
    </source>
</evidence>
<proteinExistence type="predicted"/>